<protein>
    <submittedName>
        <fullName evidence="1">Uncharacterized protein</fullName>
    </submittedName>
</protein>
<organism evidence="1 2">
    <name type="scientific">Mycena metata</name>
    <dbReference type="NCBI Taxonomy" id="1033252"/>
    <lineage>
        <taxon>Eukaryota</taxon>
        <taxon>Fungi</taxon>
        <taxon>Dikarya</taxon>
        <taxon>Basidiomycota</taxon>
        <taxon>Agaricomycotina</taxon>
        <taxon>Agaricomycetes</taxon>
        <taxon>Agaricomycetidae</taxon>
        <taxon>Agaricales</taxon>
        <taxon>Marasmiineae</taxon>
        <taxon>Mycenaceae</taxon>
        <taxon>Mycena</taxon>
    </lineage>
</organism>
<dbReference type="EMBL" id="JARKIB010000323">
    <property type="protein sequence ID" value="KAJ7714539.1"/>
    <property type="molecule type" value="Genomic_DNA"/>
</dbReference>
<proteinExistence type="predicted"/>
<accession>A0AAD7H8F6</accession>
<evidence type="ECO:0000313" key="2">
    <source>
        <dbReference type="Proteomes" id="UP001215598"/>
    </source>
</evidence>
<dbReference type="AlphaFoldDB" id="A0AAD7H8F6"/>
<sequence length="343" mass="39089">MLRSTCLFGIQISSRFAEERVGVIYTPQCFTAVRCSIASINLEVDLCVDLMPLEQFLALHSPIVTVYLYVCYTEEWEQVADYLASLWPMVFNSWECTMWIRCSTGRLSVDLVPPDIAFGFAPYTSSVGAFLRPGATPLNVMEVIAIESLGLREYHNVCSAYLHQFRYDSISTSATVHTGGVISWEHVEIVSVRNVEARSDDSQDIARYLGYPLYVSPFTHSELPLQVNHFPLIYLLNLEMKWITSTKQKGLLRTPTRTMSAQMRKVHCTRIMVPMRGLMQRMVWAKTAIALSRRRKLTKSQWTLTVDTPVRNTKQTWNHKPPTTPELVASFIASSGLYNTVWL</sequence>
<gene>
    <name evidence="1" type="ORF">B0H16DRAFT_522365</name>
</gene>
<evidence type="ECO:0000313" key="1">
    <source>
        <dbReference type="EMBL" id="KAJ7714539.1"/>
    </source>
</evidence>
<keyword evidence="2" id="KW-1185">Reference proteome</keyword>
<dbReference type="Proteomes" id="UP001215598">
    <property type="component" value="Unassembled WGS sequence"/>
</dbReference>
<comment type="caution">
    <text evidence="1">The sequence shown here is derived from an EMBL/GenBank/DDBJ whole genome shotgun (WGS) entry which is preliminary data.</text>
</comment>
<name>A0AAD7H8F6_9AGAR</name>
<reference evidence="1" key="1">
    <citation type="submission" date="2023-03" db="EMBL/GenBank/DDBJ databases">
        <title>Massive genome expansion in bonnet fungi (Mycena s.s.) driven by repeated elements and novel gene families across ecological guilds.</title>
        <authorList>
            <consortium name="Lawrence Berkeley National Laboratory"/>
            <person name="Harder C.B."/>
            <person name="Miyauchi S."/>
            <person name="Viragh M."/>
            <person name="Kuo A."/>
            <person name="Thoen E."/>
            <person name="Andreopoulos B."/>
            <person name="Lu D."/>
            <person name="Skrede I."/>
            <person name="Drula E."/>
            <person name="Henrissat B."/>
            <person name="Morin E."/>
            <person name="Kohler A."/>
            <person name="Barry K."/>
            <person name="LaButti K."/>
            <person name="Morin E."/>
            <person name="Salamov A."/>
            <person name="Lipzen A."/>
            <person name="Mereny Z."/>
            <person name="Hegedus B."/>
            <person name="Baldrian P."/>
            <person name="Stursova M."/>
            <person name="Weitz H."/>
            <person name="Taylor A."/>
            <person name="Grigoriev I.V."/>
            <person name="Nagy L.G."/>
            <person name="Martin F."/>
            <person name="Kauserud H."/>
        </authorList>
    </citation>
    <scope>NUCLEOTIDE SEQUENCE</scope>
    <source>
        <strain evidence="1">CBHHK182m</strain>
    </source>
</reference>